<keyword evidence="1" id="KW-0808">Transferase</keyword>
<dbReference type="AlphaFoldDB" id="A0A0H3FZT5"/>
<dbReference type="PANTHER" id="PTHR11669">
    <property type="entry name" value="REPLICATION FACTOR C / DNA POLYMERASE III GAMMA-TAU SUBUNIT"/>
    <property type="match status" value="1"/>
</dbReference>
<dbReference type="GO" id="GO:0003887">
    <property type="term" value="F:DNA-directed DNA polymerase activity"/>
    <property type="evidence" value="ECO:0007669"/>
    <property type="project" value="UniProtKB-KW"/>
</dbReference>
<dbReference type="GeneID" id="79903779"/>
<name>A0A0H3FZT5_ZYMMA</name>
<dbReference type="GO" id="GO:0006261">
    <property type="term" value="P:DNA-templated DNA replication"/>
    <property type="evidence" value="ECO:0007669"/>
    <property type="project" value="TreeGrafter"/>
</dbReference>
<keyword evidence="1" id="KW-0239">DNA-directed DNA polymerase</keyword>
<sequence>MSQLLGHDTAIKAFRHAEDSGRLHHAWLLTGAKGLGKRLFADRAAAWLLANAVNPDIRKNTASDSLDIPEGNPTLSLIKAGSHPDLLRLERLFRDSKEQERARNITVDQVRTIQKLFATTPALSFRRVVIIDSIDDLERSAANALLKNLEEPPAGTIFFLISHAAGRLLPTIRSRCRILSFHLLEDNLVAQILRHHLPDITAEELASLVKISQGAAGYGLRFAGLDMAELDNAIENIVKTGDRDFLLRSKLAQSLSLKSAQGRYEAFLERAPSRISAEARSLKGEKLAQAIHLWEKARQLGNEAVLFSLDPQATVFTLAGFLARLAPTHI</sequence>
<dbReference type="InterPro" id="IPR050238">
    <property type="entry name" value="DNA_Rep/Repair_Clamp_Loader"/>
</dbReference>
<dbReference type="Proteomes" id="UP000001494">
    <property type="component" value="Chromosome"/>
</dbReference>
<dbReference type="EMBL" id="CP002850">
    <property type="protein sequence ID" value="AEH62081.1"/>
    <property type="molecule type" value="Genomic_DNA"/>
</dbReference>
<evidence type="ECO:0000313" key="2">
    <source>
        <dbReference type="Proteomes" id="UP000001494"/>
    </source>
</evidence>
<dbReference type="RefSeq" id="WP_011240926.1">
    <property type="nucleotide sequence ID" value="NC_017262.1"/>
</dbReference>
<dbReference type="Gene3D" id="3.40.50.300">
    <property type="entry name" value="P-loop containing nucleotide triphosphate hydrolases"/>
    <property type="match status" value="1"/>
</dbReference>
<dbReference type="OrthoDB" id="9811073at2"/>
<dbReference type="eggNOG" id="COG0470">
    <property type="taxonomic scope" value="Bacteria"/>
</dbReference>
<gene>
    <name evidence="1" type="ordered locus">Zmob_0229</name>
</gene>
<reference evidence="1 2" key="1">
    <citation type="journal article" date="2011" name="J. Bacteriol.">
        <title>Genome sequence of the ethanol-producing Zymomonas mobilis subsp. mobilis lectotype strain ATCC 10988.</title>
        <authorList>
            <person name="Pappas K.M."/>
            <person name="Kouvelis V.N."/>
            <person name="Saunders E."/>
            <person name="Brettin T.S."/>
            <person name="Bruce D."/>
            <person name="Detter C."/>
            <person name="Balakireva M."/>
            <person name="Han C.S."/>
            <person name="Savvakis G."/>
            <person name="Kyrpides N.C."/>
            <person name="Typas M.A."/>
        </authorList>
    </citation>
    <scope>NUCLEOTIDE SEQUENCE [LARGE SCALE GENOMIC DNA]</scope>
    <source>
        <strain evidence="2">ATCC 10988 / DSM 424 / CCUG 17860 / LMG 404 / NCIMB 8938 / NRRL B-806 / ZM1</strain>
    </source>
</reference>
<dbReference type="InterPro" id="IPR027417">
    <property type="entry name" value="P-loop_NTPase"/>
</dbReference>
<dbReference type="Pfam" id="PF13177">
    <property type="entry name" value="DNA_pol3_delta2"/>
    <property type="match status" value="1"/>
</dbReference>
<organism evidence="1 2">
    <name type="scientific">Zymomonas mobilis subsp. mobilis (strain ATCC 10988 / DSM 424 / LMG 404 / NCIMB 8938 / NRRL B-806 / ZM1)</name>
    <dbReference type="NCBI Taxonomy" id="555217"/>
    <lineage>
        <taxon>Bacteria</taxon>
        <taxon>Pseudomonadati</taxon>
        <taxon>Pseudomonadota</taxon>
        <taxon>Alphaproteobacteria</taxon>
        <taxon>Sphingomonadales</taxon>
        <taxon>Zymomonadaceae</taxon>
        <taxon>Zymomonas</taxon>
    </lineage>
</organism>
<dbReference type="EC" id="2.7.7.7" evidence="1"/>
<evidence type="ECO:0000313" key="1">
    <source>
        <dbReference type="EMBL" id="AEH62081.1"/>
    </source>
</evidence>
<dbReference type="GO" id="GO:0009360">
    <property type="term" value="C:DNA polymerase III complex"/>
    <property type="evidence" value="ECO:0007669"/>
    <property type="project" value="TreeGrafter"/>
</dbReference>
<dbReference type="PANTHER" id="PTHR11669:SF8">
    <property type="entry name" value="DNA POLYMERASE III SUBUNIT DELTA"/>
    <property type="match status" value="1"/>
</dbReference>
<dbReference type="SUPFAM" id="SSF52540">
    <property type="entry name" value="P-loop containing nucleoside triphosphate hydrolases"/>
    <property type="match status" value="1"/>
</dbReference>
<protein>
    <submittedName>
        <fullName evidence="1">DNA-directed DNA polymerase</fullName>
        <ecNumber evidence="1">2.7.7.7</ecNumber>
    </submittedName>
</protein>
<accession>A0A0H3FZT5</accession>
<proteinExistence type="predicted"/>
<dbReference type="HOGENOM" id="CLU_006229_4_4_5"/>
<dbReference type="KEGG" id="zmm:Zmob_0229"/>
<keyword evidence="1" id="KW-0548">Nucleotidyltransferase</keyword>